<sequence length="122" mass="13656">MSEQKPFLSILSFLGFQVNAAIEEGHGNKISFSDIYKGLEERNLFELLNEKLPGILDISLFLESNEKAHLEQRNGVLNALSDAASGMKGRERKKYGVKSSGLSLLMAYILEAIQQEYWITSS</sequence>
<comment type="caution">
    <text evidence="1">The sequence shown here is derived from an EMBL/GenBank/DDBJ whole genome shotgun (WGS) entry which is preliminary data.</text>
</comment>
<accession>A0ABS8IK15</accession>
<dbReference type="EMBL" id="JAIVFQ010000110">
    <property type="protein sequence ID" value="MCC5604141.1"/>
    <property type="molecule type" value="Genomic_DNA"/>
</dbReference>
<dbReference type="RefSeq" id="WP_229489966.1">
    <property type="nucleotide sequence ID" value="NZ_JAIVFQ010000110.1"/>
</dbReference>
<protein>
    <recommendedName>
        <fullName evidence="3">Transposase</fullName>
    </recommendedName>
</protein>
<proteinExistence type="predicted"/>
<keyword evidence="2" id="KW-1185">Reference proteome</keyword>
<evidence type="ECO:0008006" key="3">
    <source>
        <dbReference type="Google" id="ProtNLM"/>
    </source>
</evidence>
<dbReference type="Proteomes" id="UP001199525">
    <property type="component" value="Unassembled WGS sequence"/>
</dbReference>
<name>A0ABS8IK15_9NOSO</name>
<reference evidence="1 2" key="1">
    <citation type="journal article" date="2021" name="Microorganisms">
        <title>Genome Evolution of Filamentous Cyanobacterium Nostoc Species: From Facultative Symbiosis to Free Living.</title>
        <authorList>
            <person name="Huo D."/>
            <person name="Li H."/>
            <person name="Cai F."/>
            <person name="Guo X."/>
            <person name="Qiao Z."/>
            <person name="Wang W."/>
            <person name="Yu G."/>
            <person name="Li R."/>
        </authorList>
    </citation>
    <scope>NUCLEOTIDE SEQUENCE [LARGE SCALE GENOMIC DNA]</scope>
    <source>
        <strain evidence="1 2">CHAB 5714</strain>
    </source>
</reference>
<evidence type="ECO:0000313" key="2">
    <source>
        <dbReference type="Proteomes" id="UP001199525"/>
    </source>
</evidence>
<gene>
    <name evidence="1" type="ORF">LC586_34485</name>
</gene>
<evidence type="ECO:0000313" key="1">
    <source>
        <dbReference type="EMBL" id="MCC5604141.1"/>
    </source>
</evidence>
<organism evidence="1 2">
    <name type="scientific">Nostoc favosum CHAB5714</name>
    <dbReference type="NCBI Taxonomy" id="2780399"/>
    <lineage>
        <taxon>Bacteria</taxon>
        <taxon>Bacillati</taxon>
        <taxon>Cyanobacteriota</taxon>
        <taxon>Cyanophyceae</taxon>
        <taxon>Nostocales</taxon>
        <taxon>Nostocaceae</taxon>
        <taxon>Nostoc</taxon>
        <taxon>Nostoc favosum</taxon>
    </lineage>
</organism>